<keyword evidence="9" id="KW-0325">Glycoprotein</keyword>
<dbReference type="OrthoDB" id="6236007at2759"/>
<reference evidence="11" key="1">
    <citation type="submission" date="2025-08" db="UniProtKB">
        <authorList>
            <consortium name="Ensembl"/>
        </authorList>
    </citation>
    <scope>IDENTIFICATION</scope>
</reference>
<dbReference type="SMART" id="SM00216">
    <property type="entry name" value="VWD"/>
    <property type="match status" value="4"/>
</dbReference>
<evidence type="ECO:0000313" key="11">
    <source>
        <dbReference type="Ensembl" id="ENSFTIP00000002768.1"/>
    </source>
</evidence>
<dbReference type="Pfam" id="PF00094">
    <property type="entry name" value="VWD"/>
    <property type="match status" value="4"/>
</dbReference>
<name>A0A8C4TVU3_FALTI</name>
<evidence type="ECO:0000259" key="10">
    <source>
        <dbReference type="PROSITE" id="PS51233"/>
    </source>
</evidence>
<dbReference type="GO" id="GO:0005886">
    <property type="term" value="C:plasma membrane"/>
    <property type="evidence" value="ECO:0007669"/>
    <property type="project" value="UniProtKB-SubCell"/>
</dbReference>
<reference evidence="11" key="2">
    <citation type="submission" date="2025-09" db="UniProtKB">
        <authorList>
            <consortium name="Ensembl"/>
        </authorList>
    </citation>
    <scope>IDENTIFICATION</scope>
</reference>
<dbReference type="FunFam" id="2.10.25.10:FF:000055">
    <property type="entry name" value="alpha-tectorin isoform X1"/>
    <property type="match status" value="2"/>
</dbReference>
<keyword evidence="4" id="KW-0964">Secreted</keyword>
<dbReference type="PROSITE" id="PS51233">
    <property type="entry name" value="VWFD"/>
    <property type="match status" value="3"/>
</dbReference>
<dbReference type="PANTHER" id="PTHR46160">
    <property type="entry name" value="ALPHA-TECTORIN-RELATED"/>
    <property type="match status" value="1"/>
</dbReference>
<dbReference type="FunFam" id="2.10.25.10:FF:000153">
    <property type="entry name" value="MUC5B isoform 1"/>
    <property type="match status" value="1"/>
</dbReference>
<evidence type="ECO:0000256" key="2">
    <source>
        <dbReference type="ARBA" id="ARBA00004613"/>
    </source>
</evidence>
<dbReference type="Pfam" id="PF08742">
    <property type="entry name" value="C8"/>
    <property type="match status" value="4"/>
</dbReference>
<dbReference type="SMART" id="SM00214">
    <property type="entry name" value="VWC"/>
    <property type="match status" value="3"/>
</dbReference>
<protein>
    <recommendedName>
        <fullName evidence="10">VWFD domain-containing protein</fullName>
    </recommendedName>
</protein>
<keyword evidence="8" id="KW-1015">Disulfide bond</keyword>
<evidence type="ECO:0000256" key="7">
    <source>
        <dbReference type="ARBA" id="ARBA00023136"/>
    </source>
</evidence>
<keyword evidence="6" id="KW-0677">Repeat</keyword>
<dbReference type="InterPro" id="IPR001846">
    <property type="entry name" value="VWF_type-D"/>
</dbReference>
<evidence type="ECO:0000256" key="1">
    <source>
        <dbReference type="ARBA" id="ARBA00004236"/>
    </source>
</evidence>
<keyword evidence="3" id="KW-1003">Cell membrane</keyword>
<proteinExistence type="predicted"/>
<dbReference type="InterPro" id="IPR002919">
    <property type="entry name" value="TIL_dom"/>
</dbReference>
<evidence type="ECO:0000256" key="5">
    <source>
        <dbReference type="ARBA" id="ARBA00022729"/>
    </source>
</evidence>
<dbReference type="InterPro" id="IPR052749">
    <property type="entry name" value="Alpha-tectorin"/>
</dbReference>
<dbReference type="GO" id="GO:0005576">
    <property type="term" value="C:extracellular region"/>
    <property type="evidence" value="ECO:0007669"/>
    <property type="project" value="UniProtKB-SubCell"/>
</dbReference>
<dbReference type="InterPro" id="IPR001007">
    <property type="entry name" value="VWF_dom"/>
</dbReference>
<feature type="domain" description="VWFD" evidence="10">
    <location>
        <begin position="1193"/>
        <end position="1377"/>
    </location>
</feature>
<dbReference type="Proteomes" id="UP000694562">
    <property type="component" value="Unplaced"/>
</dbReference>
<dbReference type="Pfam" id="PF12714">
    <property type="entry name" value="TILa"/>
    <property type="match status" value="2"/>
</dbReference>
<evidence type="ECO:0000256" key="9">
    <source>
        <dbReference type="ARBA" id="ARBA00023180"/>
    </source>
</evidence>
<dbReference type="OMA" id="CHDTISP"/>
<dbReference type="PANTHER" id="PTHR46160:SF3">
    <property type="entry name" value="ALPHA-TECTORIN"/>
    <property type="match status" value="1"/>
</dbReference>
<accession>A0A8C4TVU3</accession>
<dbReference type="Pfam" id="PF01826">
    <property type="entry name" value="TIL"/>
    <property type="match status" value="4"/>
</dbReference>
<dbReference type="SMART" id="SM00215">
    <property type="entry name" value="VWC_out"/>
    <property type="match status" value="4"/>
</dbReference>
<evidence type="ECO:0000313" key="12">
    <source>
        <dbReference type="Proteomes" id="UP000694562"/>
    </source>
</evidence>
<dbReference type="Gene3D" id="2.10.25.10">
    <property type="entry name" value="Laminin"/>
    <property type="match status" value="4"/>
</dbReference>
<dbReference type="InterPro" id="IPR025615">
    <property type="entry name" value="TILa_dom"/>
</dbReference>
<evidence type="ECO:0000256" key="6">
    <source>
        <dbReference type="ARBA" id="ARBA00022737"/>
    </source>
</evidence>
<feature type="domain" description="VWFD" evidence="10">
    <location>
        <begin position="498"/>
        <end position="651"/>
    </location>
</feature>
<dbReference type="CDD" id="cd19941">
    <property type="entry name" value="TIL"/>
    <property type="match status" value="4"/>
</dbReference>
<dbReference type="SUPFAM" id="SSF57567">
    <property type="entry name" value="Serine protease inhibitors"/>
    <property type="match status" value="4"/>
</dbReference>
<feature type="domain" description="VWFD" evidence="10">
    <location>
        <begin position="115"/>
        <end position="291"/>
    </location>
</feature>
<comment type="subcellular location">
    <subcellularLocation>
        <location evidence="1">Cell membrane</location>
    </subcellularLocation>
    <subcellularLocation>
        <location evidence="2">Secreted</location>
    </subcellularLocation>
</comment>
<sequence length="1512" mass="163135">CLPNSHFEACGTACPATCTNPKAPTSCSKPCAASCQCDEGFVLHGEACVPAETCRCFHNSRSYQVHEEFWEDGSCQSRCRCEVGGKVACRKAGCKAHQKCIMVDGVPSCQANKYFTCIGTGDPHYTTFDGLRYDFQGTCVYQFAALCTQDPQLTPFTIKVENNNRGSKAVSFTKTVTLEVYGNVISMSQEHPRKVNGALVELPFSQKGQFEVYHSGVHGFVHTIFGLRVSFDWYSYARVILPDAYAGAVCGLCGNANGNADDDFVTRDGQRAADEIQLANSWKVGEVPGCSTGCVGDCPVCKEEQKRLYRGDGYCGVIAKAGGPFRACHRTINPAPFLEDCAFDACHYKGHRDTLCKAIASYVMECQSQGITVEPWRTPSFCPSCPRHSHYELCGSSCPATCRGPASPGDCASVLCIEGCFCNEGFVLSGDECVPAGECGCEHQGRYYKKGEVFYTSCRERCRCQAKGVVECEEVFCSTHEECRVEDGVLGCYPAGYGRLVVSGDPHYLTFDGRAFHLLGSCTYVLAQLCKPDPRLTNFSVLLKHDMGGRGNVALMKKVVISIHEKKKLRIVQEGNNIVLQTAAGLRLLYNVATYLLVTIPDAYRGRVCGLGGNYNGDPGDDFQLPGGSLAQSTEEFITSWKVPMEDGACTEGCNGKDCTACDTTETAPYSVSDSCGLIRDPAGPFGPCHPRVSPVEYYNHCLHDVCAANGASDVLCHSLQAYATACQAAAAEIGGWRTTTFCPLSCPPHSHYELCTRTCDFTCASLSMPAPCSWTCFEGCQCDDGYLFDGEACVSLEQCGCMHQGRYFRAHETIISNNCSTKCSCHPSRGLICEDVWCPPDEVCTRRDGAQLCVKREGRCRVSPGASLTTFDGTRGDLLTSGTYKVAALCNEQSPNWFKVVVEVSECRDDNIPAAVAIFVFFLSKAVSLSVVAGNITISHTLGMDVLFSPGGEMTITVGATLVNQLCAPCGNFNGDPSDDLKLPDGRTSLCGICGDAGGDTSSFARTASICGRLVQGDLLRMCQGVVDPWGFLEGCMGEGCSGGGSTCEALASYADACEERGVQVPGWRRSEGCALSCPPNSRYNPCGCPRTCSHPDGPENCSTTCQETCECAQGFVVLNGICVAAEVACGCLHAGHRYGPGQHFWEDENCTHRCNCDPQEQRVRCWEDRCHRGEWCSMENGVTACHPETYRRCSAGRDLRYVTFDGQHYGFGGTCPYEFARACRASEGVVGFQVWVQNWAQEGRAASFARSVHIVVYGYNVTLSYDFPGRAMVRVPMGGVGGGFSIARRGWGTSLRTDFHLTVSFDGRSHLAVTVPSAYAGALCGLCGNFDGDPHNDVPEVVTVPAAGCGEPAPRRCASRAIISRKQRGNGEECGLILLAEGPFRACHPHLDPESYFQACVTDYCIFRGHKAIVCLAVTGYAAACQEAGVVLEPWRSKTFCGRWSQGVARTVGRRESWGFGSLSKPIEAGTCLGSGFHQRWGQEGDGSIFGGGKAQVGISIPTSWRRVHG</sequence>
<evidence type="ECO:0000256" key="3">
    <source>
        <dbReference type="ARBA" id="ARBA00022475"/>
    </source>
</evidence>
<evidence type="ECO:0000256" key="8">
    <source>
        <dbReference type="ARBA" id="ARBA00023157"/>
    </source>
</evidence>
<dbReference type="Ensembl" id="ENSFTIT00000002900.1">
    <property type="protein sequence ID" value="ENSFTIP00000002768.1"/>
    <property type="gene ID" value="ENSFTIG00000001928.1"/>
</dbReference>
<evidence type="ECO:0000256" key="4">
    <source>
        <dbReference type="ARBA" id="ARBA00022525"/>
    </source>
</evidence>
<keyword evidence="7" id="KW-0472">Membrane</keyword>
<dbReference type="InterPro" id="IPR014853">
    <property type="entry name" value="VWF/SSPO/ZAN-like_Cys-rich_dom"/>
</dbReference>
<dbReference type="InterPro" id="IPR036084">
    <property type="entry name" value="Ser_inhib-like_sf"/>
</dbReference>
<keyword evidence="5" id="KW-0732">Signal</keyword>
<organism evidence="11 12">
    <name type="scientific">Falco tinnunculus</name>
    <name type="common">Common kestrel</name>
    <dbReference type="NCBI Taxonomy" id="100819"/>
    <lineage>
        <taxon>Eukaryota</taxon>
        <taxon>Metazoa</taxon>
        <taxon>Chordata</taxon>
        <taxon>Craniata</taxon>
        <taxon>Vertebrata</taxon>
        <taxon>Euteleostomi</taxon>
        <taxon>Archelosauria</taxon>
        <taxon>Archosauria</taxon>
        <taxon>Dinosauria</taxon>
        <taxon>Saurischia</taxon>
        <taxon>Theropoda</taxon>
        <taxon>Coelurosauria</taxon>
        <taxon>Aves</taxon>
        <taxon>Neognathae</taxon>
        <taxon>Neoaves</taxon>
        <taxon>Telluraves</taxon>
        <taxon>Australaves</taxon>
        <taxon>Falconiformes</taxon>
        <taxon>Falconidae</taxon>
        <taxon>Falco</taxon>
    </lineage>
</organism>
<keyword evidence="12" id="KW-1185">Reference proteome</keyword>
<dbReference type="SMART" id="SM00832">
    <property type="entry name" value="C8"/>
    <property type="match status" value="4"/>
</dbReference>